<evidence type="ECO:0000313" key="2">
    <source>
        <dbReference type="EMBL" id="CAJ1376614.1"/>
    </source>
</evidence>
<feature type="chain" id="PRO_5041211614" evidence="1">
    <location>
        <begin position="17"/>
        <end position="306"/>
    </location>
</feature>
<evidence type="ECO:0000313" key="3">
    <source>
        <dbReference type="Proteomes" id="UP001178507"/>
    </source>
</evidence>
<dbReference type="Proteomes" id="UP001178507">
    <property type="component" value="Unassembled WGS sequence"/>
</dbReference>
<reference evidence="2" key="1">
    <citation type="submission" date="2023-08" db="EMBL/GenBank/DDBJ databases">
        <authorList>
            <person name="Chen Y."/>
            <person name="Shah S."/>
            <person name="Dougan E. K."/>
            <person name="Thang M."/>
            <person name="Chan C."/>
        </authorList>
    </citation>
    <scope>NUCLEOTIDE SEQUENCE</scope>
</reference>
<comment type="caution">
    <text evidence="2">The sequence shown here is derived from an EMBL/GenBank/DDBJ whole genome shotgun (WGS) entry which is preliminary data.</text>
</comment>
<proteinExistence type="predicted"/>
<dbReference type="EMBL" id="CAUJNA010000409">
    <property type="protein sequence ID" value="CAJ1376614.1"/>
    <property type="molecule type" value="Genomic_DNA"/>
</dbReference>
<gene>
    <name evidence="2" type="ORF">EVOR1521_LOCUS5636</name>
</gene>
<dbReference type="AlphaFoldDB" id="A0AA36HY55"/>
<evidence type="ECO:0000256" key="1">
    <source>
        <dbReference type="SAM" id="SignalP"/>
    </source>
</evidence>
<organism evidence="2 3">
    <name type="scientific">Effrenium voratum</name>
    <dbReference type="NCBI Taxonomy" id="2562239"/>
    <lineage>
        <taxon>Eukaryota</taxon>
        <taxon>Sar</taxon>
        <taxon>Alveolata</taxon>
        <taxon>Dinophyceae</taxon>
        <taxon>Suessiales</taxon>
        <taxon>Symbiodiniaceae</taxon>
        <taxon>Effrenium</taxon>
    </lineage>
</organism>
<keyword evidence="1" id="KW-0732">Signal</keyword>
<feature type="signal peptide" evidence="1">
    <location>
        <begin position="1"/>
        <end position="16"/>
    </location>
</feature>
<protein>
    <submittedName>
        <fullName evidence="2">Uncharacterized protein</fullName>
    </submittedName>
</protein>
<keyword evidence="3" id="KW-1185">Reference proteome</keyword>
<sequence length="306" mass="33025">MRATICLLLSTALAKSFPYPDDFDRVSYCETCDGDGARICNSSDCKPRCPAEGKQCFKANRFKLGCCCDPQKVPPEETFKCRSGAKTSGNCMLECCKATKYAGLTTWGTICGDGCCKPSNHGAQLQCGSSWPLPLRGGKARRHPCCILKGATQDHQIGARCCLHGDGVNCSSPQQEPCCLLPSTGAMHNKSRSADPHAVCQRISCAAYVPCQTARGVDCSSRKHTVCCLKGYQPSIHDPCQASVQDCSNRYVACNTADELGIDCSSTIKGVCCLPAGKDTATCRRGDCEAYKKDQRMSFWRNVFLG</sequence>
<accession>A0AA36HY55</accession>
<name>A0AA36HY55_9DINO</name>